<dbReference type="RefSeq" id="WP_009050660.1">
    <property type="nucleotide sequence ID" value="NZ_CM001490.1"/>
</dbReference>
<evidence type="ECO:0008006" key="4">
    <source>
        <dbReference type="Google" id="ProtNLM"/>
    </source>
</evidence>
<dbReference type="Proteomes" id="UP000003790">
    <property type="component" value="Chromosome"/>
</dbReference>
<evidence type="ECO:0000256" key="1">
    <source>
        <dbReference type="SAM" id="Coils"/>
    </source>
</evidence>
<gene>
    <name evidence="2" type="ORF">PchlO6_5029</name>
</gene>
<dbReference type="AlphaFoldDB" id="A0AB33WKF9"/>
<protein>
    <recommendedName>
        <fullName evidence="4">Chromosome segregation ATPase</fullName>
    </recommendedName>
</protein>
<feature type="coiled-coil region" evidence="1">
    <location>
        <begin position="1"/>
        <end position="35"/>
    </location>
</feature>
<reference evidence="2 3" key="1">
    <citation type="journal article" date="2012" name="PLoS Genet.">
        <title>Comparative Genomics of Plant-Associated Pseudomonas spp.: Insights into Diversity and Inheritance of Traits Involved in Multitrophic Interactions.</title>
        <authorList>
            <person name="Loper J.E."/>
            <person name="Hassan K.A."/>
            <person name="Mavrodi D.V."/>
            <person name="Davis E.W.II."/>
            <person name="Lim C.K."/>
            <person name="Shaffer B.T."/>
            <person name="Elbourne L.D."/>
            <person name="Stockwell V.O."/>
            <person name="Hartney S.L."/>
            <person name="Breakwell K."/>
            <person name="Henkels M.D."/>
            <person name="Tetu S.G."/>
            <person name="Rangel L.I."/>
            <person name="Kidarsa T.A."/>
            <person name="Wilson N.L."/>
            <person name="van de Mortel J.E."/>
            <person name="Song C."/>
            <person name="Blumhagen R."/>
            <person name="Radune D."/>
            <person name="Hostetler J.B."/>
            <person name="Brinkac L.M."/>
            <person name="Durkin A.S."/>
            <person name="Kluepfel D.A."/>
            <person name="Wechter W.P."/>
            <person name="Anderson A.J."/>
            <person name="Kim Y.C."/>
            <person name="Pierson L.S.III."/>
            <person name="Pierson E.A."/>
            <person name="Lindow S.E."/>
            <person name="Kobayashi D.Y."/>
            <person name="Raaijmakers J.M."/>
            <person name="Weller D.M."/>
            <person name="Thomashow L.S."/>
            <person name="Allen A.E."/>
            <person name="Paulsen I.T."/>
        </authorList>
    </citation>
    <scope>NUCLEOTIDE SEQUENCE [LARGE SCALE GENOMIC DNA]</scope>
    <source>
        <strain evidence="2 3">O6</strain>
    </source>
</reference>
<evidence type="ECO:0000313" key="2">
    <source>
        <dbReference type="EMBL" id="EIM13551.1"/>
    </source>
</evidence>
<sequence length="284" mass="31947">MSEYKKQLKQHQTEVEQLKKQLPALDAAAKEAIERFEMSRINRAQYPYEPINARNNVKSKIEGHIAEIKRLQVLIEWEDGVQFATENIKTAQKESRQAQAELRKLQDKRAKVLSKLERLEKDRKDQIEKAQFAEQQAAAEYASALSNGDDAAEKRAEKALKIASEEVTQATRGKRGVATVVSALTIEVEKLDEAIAKTNRLLTDLHNDQLRAARFLLADRLDRTAQEFANVAAQLHATRKALGWHSSLHDLYVPLQAPTGPKYICERTVSNKASGITAEQILAA</sequence>
<accession>A0AB33WKF9</accession>
<name>A0AB33WKF9_9PSED</name>
<feature type="coiled-coil region" evidence="1">
    <location>
        <begin position="74"/>
        <end position="136"/>
    </location>
</feature>
<evidence type="ECO:0000313" key="3">
    <source>
        <dbReference type="Proteomes" id="UP000003790"/>
    </source>
</evidence>
<feature type="coiled-coil region" evidence="1">
    <location>
        <begin position="181"/>
        <end position="208"/>
    </location>
</feature>
<dbReference type="EMBL" id="AHOT01000028">
    <property type="protein sequence ID" value="EIM13551.1"/>
    <property type="molecule type" value="Genomic_DNA"/>
</dbReference>
<comment type="caution">
    <text evidence="2">The sequence shown here is derived from an EMBL/GenBank/DDBJ whole genome shotgun (WGS) entry which is preliminary data.</text>
</comment>
<keyword evidence="1" id="KW-0175">Coiled coil</keyword>
<proteinExistence type="predicted"/>
<organism evidence="2 3">
    <name type="scientific">Pseudomonas chlororaphis O6</name>
    <dbReference type="NCBI Taxonomy" id="1037915"/>
    <lineage>
        <taxon>Bacteria</taxon>
        <taxon>Pseudomonadati</taxon>
        <taxon>Pseudomonadota</taxon>
        <taxon>Gammaproteobacteria</taxon>
        <taxon>Pseudomonadales</taxon>
        <taxon>Pseudomonadaceae</taxon>
        <taxon>Pseudomonas</taxon>
    </lineage>
</organism>